<dbReference type="RefSeq" id="WP_344199546.1">
    <property type="nucleotide sequence ID" value="NZ_BAAAND010000012.1"/>
</dbReference>
<dbReference type="Pfam" id="PF07685">
    <property type="entry name" value="GATase_3"/>
    <property type="match status" value="1"/>
</dbReference>
<dbReference type="CDD" id="cd01750">
    <property type="entry name" value="GATase1_CobQ"/>
    <property type="match status" value="1"/>
</dbReference>
<organism evidence="4 5">
    <name type="scientific">Kribbella karoonensis</name>
    <dbReference type="NCBI Taxonomy" id="324851"/>
    <lineage>
        <taxon>Bacteria</taxon>
        <taxon>Bacillati</taxon>
        <taxon>Actinomycetota</taxon>
        <taxon>Actinomycetes</taxon>
        <taxon>Propionibacteriales</taxon>
        <taxon>Kribbellaceae</taxon>
        <taxon>Kribbella</taxon>
    </lineage>
</organism>
<dbReference type="InterPro" id="IPR043702">
    <property type="entry name" value="Lipid_II_synth_GatD"/>
</dbReference>
<dbReference type="InterPro" id="IPR029062">
    <property type="entry name" value="Class_I_gatase-like"/>
</dbReference>
<feature type="domain" description="CobB/CobQ-like glutamine amidotransferase" evidence="3">
    <location>
        <begin position="6"/>
        <end position="198"/>
    </location>
</feature>
<evidence type="ECO:0000313" key="5">
    <source>
        <dbReference type="Proteomes" id="UP001500190"/>
    </source>
</evidence>
<comment type="similarity">
    <text evidence="2">Belongs to the CobB/CobQ family. GatD subfamily.</text>
</comment>
<dbReference type="EC" id="6.3.5.13" evidence="2"/>
<dbReference type="SUPFAM" id="SSF52317">
    <property type="entry name" value="Class I glutamine amidotransferase-like"/>
    <property type="match status" value="1"/>
</dbReference>
<evidence type="ECO:0000259" key="3">
    <source>
        <dbReference type="Pfam" id="PF07685"/>
    </source>
</evidence>
<comment type="caution">
    <text evidence="4">The sequence shown here is derived from an EMBL/GenBank/DDBJ whole genome shotgun (WGS) entry which is preliminary data.</text>
</comment>
<sequence>MTKTLRIAHLYPRDLNVYGDLGNVITLAKRLEWRGFQAAVLPVEPGQVFDFSSVDLVFGGGGQNSAQTVNAEDLLARGDELRKISADGVPMLLICGSYQLFGQDFFDADGRHFPGLGIFRSRTTAGPDRMIGNIVVDSPFGQLVGFENHSGRTVLEEGQQALGTVLQGFGNNGSTGDEGAVAGNTIGTYLHGPALPKNPALADHLLLCALRRRFGVEELEPLDDALAVRAATIAAARPQGHQTTLHPRRRRLHRLSAALRHR</sequence>
<comment type="function">
    <text evidence="2">The lipid II isoglutaminyl synthase complex catalyzes the formation of alpha-D-isoglutamine in the cell wall lipid II stem peptide. The GatD subunit catalyzes the hydrolysis of glutamine to glutamate and ammonia. The resulting ammonia molecule is channeled to the active site of MurT.</text>
</comment>
<protein>
    <recommendedName>
        <fullName evidence="2">Lipid II isoglutaminyl synthase (glutamine-hydrolyzing) subunit GatD</fullName>
        <ecNumber evidence="2">6.3.5.13</ecNumber>
    </recommendedName>
    <alternativeName>
        <fullName evidence="2">Lipid II isoglutaminyl synthase glutaminase subunit</fullName>
        <ecNumber evidence="2">3.5.1.2</ecNumber>
    </alternativeName>
</protein>
<dbReference type="PANTHER" id="PTHR21343:SF9">
    <property type="entry name" value="LIPID II ISOGLUTAMINYL SYNTHASE (GLUTAMINE-HYDROLYZING) SUBUNIT GATD"/>
    <property type="match status" value="1"/>
</dbReference>
<gene>
    <name evidence="2" type="primary">gatD</name>
    <name evidence="4" type="ORF">GCM10009742_70810</name>
</gene>
<keyword evidence="1 2" id="KW-0315">Glutamine amidotransferase</keyword>
<dbReference type="PANTHER" id="PTHR21343">
    <property type="entry name" value="DETHIOBIOTIN SYNTHETASE"/>
    <property type="match status" value="1"/>
</dbReference>
<keyword evidence="2" id="KW-0378">Hydrolase</keyword>
<comment type="pathway">
    <text evidence="2">Cell wall biogenesis; peptidoglycan biosynthesis.</text>
</comment>
<evidence type="ECO:0000256" key="2">
    <source>
        <dbReference type="HAMAP-Rule" id="MF_02213"/>
    </source>
</evidence>
<comment type="subunit">
    <text evidence="2">Forms a heterodimer with MurT.</text>
</comment>
<dbReference type="HAMAP" id="MF_02213">
    <property type="entry name" value="Lipid_II_synth_GatD"/>
    <property type="match status" value="1"/>
</dbReference>
<comment type="catalytic activity">
    <reaction evidence="2">
        <text>L-glutamine + H2O = L-glutamate + NH4(+)</text>
        <dbReference type="Rhea" id="RHEA:15889"/>
        <dbReference type="ChEBI" id="CHEBI:15377"/>
        <dbReference type="ChEBI" id="CHEBI:28938"/>
        <dbReference type="ChEBI" id="CHEBI:29985"/>
        <dbReference type="ChEBI" id="CHEBI:58359"/>
        <dbReference type="EC" id="3.5.1.2"/>
    </reaction>
</comment>
<keyword evidence="2" id="KW-0961">Cell wall biogenesis/degradation</keyword>
<dbReference type="InterPro" id="IPR033949">
    <property type="entry name" value="CobQ_GATase1"/>
</dbReference>
<dbReference type="EC" id="3.5.1.2" evidence="2"/>
<feature type="binding site" evidence="2">
    <location>
        <position position="129"/>
    </location>
    <ligand>
        <name>substrate</name>
    </ligand>
</feature>
<feature type="active site" description="Nucleophile" evidence="2">
    <location>
        <position position="95"/>
    </location>
</feature>
<keyword evidence="2" id="KW-0133">Cell shape</keyword>
<feature type="active site" evidence="2">
    <location>
        <position position="191"/>
    </location>
</feature>
<dbReference type="Proteomes" id="UP001500190">
    <property type="component" value="Unassembled WGS sequence"/>
</dbReference>
<keyword evidence="2" id="KW-0436">Ligase</keyword>
<name>A0ABN2EKJ4_9ACTN</name>
<dbReference type="EMBL" id="BAAAND010000012">
    <property type="protein sequence ID" value="GAA1609972.1"/>
    <property type="molecule type" value="Genomic_DNA"/>
</dbReference>
<dbReference type="InterPro" id="IPR011698">
    <property type="entry name" value="GATase_3"/>
</dbReference>
<evidence type="ECO:0000313" key="4">
    <source>
        <dbReference type="EMBL" id="GAA1609972.1"/>
    </source>
</evidence>
<evidence type="ECO:0000256" key="1">
    <source>
        <dbReference type="ARBA" id="ARBA00022962"/>
    </source>
</evidence>
<comment type="catalytic activity">
    <reaction evidence="2">
        <text>beta-D-GlcNAc-(1-&gt;4)-Mur2Ac(oyl-L-Ala-gamma-D-Glu-L-Lys-D-Ala-D-Ala)-di-trans,octa-cis-undecaprenyl diphosphate + L-glutamine + ATP + H2O = beta-D-GlcNAc-(1-&gt;4)-Mur2Ac(oyl-L-Ala-D-isoglutaminyl-L-Lys-D-Ala-D-Ala)-di-trans,octa-cis-undecaprenyl diphosphate + L-glutamate + ADP + phosphate + H(+)</text>
        <dbReference type="Rhea" id="RHEA:57928"/>
        <dbReference type="ChEBI" id="CHEBI:15377"/>
        <dbReference type="ChEBI" id="CHEBI:15378"/>
        <dbReference type="ChEBI" id="CHEBI:29985"/>
        <dbReference type="ChEBI" id="CHEBI:30616"/>
        <dbReference type="ChEBI" id="CHEBI:43474"/>
        <dbReference type="ChEBI" id="CHEBI:58359"/>
        <dbReference type="ChEBI" id="CHEBI:60033"/>
        <dbReference type="ChEBI" id="CHEBI:62233"/>
        <dbReference type="ChEBI" id="CHEBI:456216"/>
        <dbReference type="EC" id="6.3.5.13"/>
    </reaction>
</comment>
<dbReference type="PROSITE" id="PS51274">
    <property type="entry name" value="GATASE_COBBQ"/>
    <property type="match status" value="1"/>
</dbReference>
<keyword evidence="5" id="KW-1185">Reference proteome</keyword>
<keyword evidence="2" id="KW-0573">Peptidoglycan synthesis</keyword>
<accession>A0ABN2EKJ4</accession>
<proteinExistence type="inferred from homology"/>
<reference evidence="4 5" key="1">
    <citation type="journal article" date="2019" name="Int. J. Syst. Evol. Microbiol.">
        <title>The Global Catalogue of Microorganisms (GCM) 10K type strain sequencing project: providing services to taxonomists for standard genome sequencing and annotation.</title>
        <authorList>
            <consortium name="The Broad Institute Genomics Platform"/>
            <consortium name="The Broad Institute Genome Sequencing Center for Infectious Disease"/>
            <person name="Wu L."/>
            <person name="Ma J."/>
        </authorList>
    </citation>
    <scope>NUCLEOTIDE SEQUENCE [LARGE SCALE GENOMIC DNA]</scope>
    <source>
        <strain evidence="4 5">JCM 14304</strain>
    </source>
</reference>